<proteinExistence type="predicted"/>
<feature type="domain" description="Porin" evidence="12">
    <location>
        <begin position="12"/>
        <end position="365"/>
    </location>
</feature>
<evidence type="ECO:0000256" key="6">
    <source>
        <dbReference type="ARBA" id="ARBA00022729"/>
    </source>
</evidence>
<evidence type="ECO:0000256" key="10">
    <source>
        <dbReference type="ARBA" id="ARBA00023237"/>
    </source>
</evidence>
<keyword evidence="6 11" id="KW-0732">Signal</keyword>
<dbReference type="HOGENOM" id="CLU_690630_0_0_4"/>
<evidence type="ECO:0000256" key="2">
    <source>
        <dbReference type="ARBA" id="ARBA00011233"/>
    </source>
</evidence>
<dbReference type="GO" id="GO:0046930">
    <property type="term" value="C:pore complex"/>
    <property type="evidence" value="ECO:0007669"/>
    <property type="project" value="UniProtKB-KW"/>
</dbReference>
<evidence type="ECO:0000256" key="7">
    <source>
        <dbReference type="ARBA" id="ARBA00023065"/>
    </source>
</evidence>
<dbReference type="RefSeq" id="WP_005436796.1">
    <property type="nucleotide sequence ID" value="NZ_JH815520.1"/>
</dbReference>
<keyword evidence="4" id="KW-1134">Transmembrane beta strand</keyword>
<dbReference type="InterPro" id="IPR023614">
    <property type="entry name" value="Porin_dom_sf"/>
</dbReference>
<gene>
    <name evidence="13" type="ORF">HMPREF9465_02065</name>
</gene>
<keyword evidence="5" id="KW-0812">Transmembrane</keyword>
<keyword evidence="10" id="KW-0998">Cell outer membrane</keyword>
<dbReference type="EMBL" id="ADMG01000046">
    <property type="protein sequence ID" value="EKB30328.1"/>
    <property type="molecule type" value="Genomic_DNA"/>
</dbReference>
<name>K1JUL4_9BURK</name>
<accession>K1JUL4</accession>
<evidence type="ECO:0000256" key="8">
    <source>
        <dbReference type="ARBA" id="ARBA00023114"/>
    </source>
</evidence>
<dbReference type="GO" id="GO:0009279">
    <property type="term" value="C:cell outer membrane"/>
    <property type="evidence" value="ECO:0007669"/>
    <property type="project" value="UniProtKB-SubCell"/>
</dbReference>
<keyword evidence="9" id="KW-0472">Membrane</keyword>
<evidence type="ECO:0000259" key="12">
    <source>
        <dbReference type="Pfam" id="PF13609"/>
    </source>
</evidence>
<dbReference type="eggNOG" id="COG3203">
    <property type="taxonomic scope" value="Bacteria"/>
</dbReference>
<dbReference type="PANTHER" id="PTHR34501">
    <property type="entry name" value="PROTEIN YDDL-RELATED"/>
    <property type="match status" value="1"/>
</dbReference>
<dbReference type="SUPFAM" id="SSF56935">
    <property type="entry name" value="Porins"/>
    <property type="match status" value="1"/>
</dbReference>
<reference evidence="13 14" key="1">
    <citation type="submission" date="2012-05" db="EMBL/GenBank/DDBJ databases">
        <title>The Genome Sequence of Sutterella wadsworthensis 2_1_59BFAA.</title>
        <authorList>
            <consortium name="The Broad Institute Genome Sequencing Platform"/>
            <person name="Earl A."/>
            <person name="Ward D."/>
            <person name="Feldgarden M."/>
            <person name="Gevers D."/>
            <person name="Daigneault M."/>
            <person name="Strauss J."/>
            <person name="Allen-Vercoe E."/>
            <person name="Walker B."/>
            <person name="Young S.K."/>
            <person name="Zeng Q."/>
            <person name="Gargeya S."/>
            <person name="Fitzgerald M."/>
            <person name="Haas B."/>
            <person name="Abouelleil A."/>
            <person name="Alvarado L."/>
            <person name="Arachchi H.M."/>
            <person name="Berlin A.M."/>
            <person name="Chapman S.B."/>
            <person name="Goldberg J."/>
            <person name="Griggs A."/>
            <person name="Gujja S."/>
            <person name="Hansen M."/>
            <person name="Howarth C."/>
            <person name="Imamovic A."/>
            <person name="Larimer J."/>
            <person name="McCowen C."/>
            <person name="Montmayeur A."/>
            <person name="Murphy C."/>
            <person name="Neiman D."/>
            <person name="Pearson M."/>
            <person name="Priest M."/>
            <person name="Roberts A."/>
            <person name="Saif S."/>
            <person name="Shea T."/>
            <person name="Sisk P."/>
            <person name="Sykes S."/>
            <person name="Wortman J."/>
            <person name="Nusbaum C."/>
            <person name="Birren B."/>
        </authorList>
    </citation>
    <scope>NUCLEOTIDE SEQUENCE [LARGE SCALE GENOMIC DNA]</scope>
    <source>
        <strain evidence="13 14">2_1_59BFAA</strain>
    </source>
</reference>
<evidence type="ECO:0000256" key="1">
    <source>
        <dbReference type="ARBA" id="ARBA00004571"/>
    </source>
</evidence>
<protein>
    <recommendedName>
        <fullName evidence="12">Porin domain-containing protein</fullName>
    </recommendedName>
</protein>
<keyword evidence="7" id="KW-0406">Ion transport</keyword>
<feature type="signal peptide" evidence="11">
    <location>
        <begin position="1"/>
        <end position="25"/>
    </location>
</feature>
<evidence type="ECO:0000256" key="5">
    <source>
        <dbReference type="ARBA" id="ARBA00022692"/>
    </source>
</evidence>
<keyword evidence="8" id="KW-0626">Porin</keyword>
<comment type="subunit">
    <text evidence="2">Homotrimer.</text>
</comment>
<dbReference type="Gene3D" id="2.40.160.10">
    <property type="entry name" value="Porin"/>
    <property type="match status" value="1"/>
</dbReference>
<dbReference type="InterPro" id="IPR033900">
    <property type="entry name" value="Gram_neg_porin_domain"/>
</dbReference>
<dbReference type="Proteomes" id="UP000005835">
    <property type="component" value="Unassembled WGS sequence"/>
</dbReference>
<dbReference type="GO" id="GO:0015288">
    <property type="term" value="F:porin activity"/>
    <property type="evidence" value="ECO:0007669"/>
    <property type="project" value="UniProtKB-KW"/>
</dbReference>
<comment type="caution">
    <text evidence="13">The sequence shown here is derived from an EMBL/GenBank/DDBJ whole genome shotgun (WGS) entry which is preliminary data.</text>
</comment>
<evidence type="ECO:0000256" key="4">
    <source>
        <dbReference type="ARBA" id="ARBA00022452"/>
    </source>
</evidence>
<comment type="subcellular location">
    <subcellularLocation>
        <location evidence="1">Cell outer membrane</location>
        <topology evidence="1">Multi-pass membrane protein</topology>
    </subcellularLocation>
</comment>
<keyword evidence="14" id="KW-1185">Reference proteome</keyword>
<feature type="chain" id="PRO_5003850075" description="Porin domain-containing protein" evidence="11">
    <location>
        <begin position="26"/>
        <end position="399"/>
    </location>
</feature>
<dbReference type="CDD" id="cd00342">
    <property type="entry name" value="gram_neg_porins"/>
    <property type="match status" value="1"/>
</dbReference>
<keyword evidence="3" id="KW-0813">Transport</keyword>
<dbReference type="AlphaFoldDB" id="K1JUL4"/>
<evidence type="ECO:0000256" key="11">
    <source>
        <dbReference type="SAM" id="SignalP"/>
    </source>
</evidence>
<evidence type="ECO:0000313" key="14">
    <source>
        <dbReference type="Proteomes" id="UP000005835"/>
    </source>
</evidence>
<dbReference type="PANTHER" id="PTHR34501:SF9">
    <property type="entry name" value="MAJOR OUTER MEMBRANE PROTEIN P.IA"/>
    <property type="match status" value="1"/>
</dbReference>
<evidence type="ECO:0000313" key="13">
    <source>
        <dbReference type="EMBL" id="EKB30328.1"/>
    </source>
</evidence>
<dbReference type="Pfam" id="PF13609">
    <property type="entry name" value="Porin_4"/>
    <property type="match status" value="1"/>
</dbReference>
<evidence type="ECO:0000256" key="9">
    <source>
        <dbReference type="ARBA" id="ARBA00023136"/>
    </source>
</evidence>
<dbReference type="InterPro" id="IPR050298">
    <property type="entry name" value="Gram-neg_bact_OMP"/>
</dbReference>
<dbReference type="STRING" id="742823.HMPREF9465_02065"/>
<evidence type="ECO:0000256" key="3">
    <source>
        <dbReference type="ARBA" id="ARBA00022448"/>
    </source>
</evidence>
<dbReference type="PATRIC" id="fig|742823.3.peg.2069"/>
<dbReference type="OrthoDB" id="9152609at2"/>
<sequence length="399" mass="42838">MDPVLCTRGALAAAVAMAFAGAAFAGGPGINLPAPALQEGFSIHGLIDTGFQIHHANGTTSARMMPNGDETSAFHLRARENLHGGNYVRLKLSAPFKPDSGEFNNKNTSGDPILFNEAFVAVGGEWGELAAGRLANIFSGNGDFGLCPHINPSPMGTNFPNAGLTPIFSSGYYYNNSVIYNSPRVNGFHVAAMYSNGRDDDSVSRGKSDQFSALALTYIGESFKFAVIPTYIDSDSLKTATVTPNDEYGIALLGSYWPEPTMGLHFGYQFVRDGRALGGSYFNYFTPAAAGGPGIAKSERGVDTHALSLGFSKRFGAQKISIVLMGNKVEYKGDSAVDGDREGWRVIPATIYRYYLSKRTHFWASASTSQSGGLYKKAREFEKDPTKAWDVGAGLVHHF</sequence>
<dbReference type="GO" id="GO:0006811">
    <property type="term" value="P:monoatomic ion transport"/>
    <property type="evidence" value="ECO:0007669"/>
    <property type="project" value="UniProtKB-KW"/>
</dbReference>
<organism evidence="13 14">
    <name type="scientific">Sutterella wadsworthensis 2_1_59BFAA</name>
    <dbReference type="NCBI Taxonomy" id="742823"/>
    <lineage>
        <taxon>Bacteria</taxon>
        <taxon>Pseudomonadati</taxon>
        <taxon>Pseudomonadota</taxon>
        <taxon>Betaproteobacteria</taxon>
        <taxon>Burkholderiales</taxon>
        <taxon>Sutterellaceae</taxon>
        <taxon>Sutterella</taxon>
    </lineage>
</organism>